<name>A0ABP0KZD1_9DINO</name>
<evidence type="ECO:0000256" key="4">
    <source>
        <dbReference type="SAM" id="MobiDB-lite"/>
    </source>
</evidence>
<feature type="region of interest" description="Disordered" evidence="4">
    <location>
        <begin position="614"/>
        <end position="643"/>
    </location>
</feature>
<feature type="transmembrane region" description="Helical" evidence="5">
    <location>
        <begin position="676"/>
        <end position="699"/>
    </location>
</feature>
<feature type="compositionally biased region" description="Low complexity" evidence="4">
    <location>
        <begin position="617"/>
        <end position="643"/>
    </location>
</feature>
<organism evidence="6 7">
    <name type="scientific">Durusdinium trenchii</name>
    <dbReference type="NCBI Taxonomy" id="1381693"/>
    <lineage>
        <taxon>Eukaryota</taxon>
        <taxon>Sar</taxon>
        <taxon>Alveolata</taxon>
        <taxon>Dinophyceae</taxon>
        <taxon>Suessiales</taxon>
        <taxon>Symbiodiniaceae</taxon>
        <taxon>Durusdinium</taxon>
    </lineage>
</organism>
<feature type="compositionally biased region" description="Polar residues" evidence="4">
    <location>
        <begin position="1"/>
        <end position="22"/>
    </location>
</feature>
<evidence type="ECO:0000313" key="6">
    <source>
        <dbReference type="EMBL" id="CAK9031344.1"/>
    </source>
</evidence>
<feature type="transmembrane region" description="Helical" evidence="5">
    <location>
        <begin position="346"/>
        <end position="365"/>
    </location>
</feature>
<dbReference type="PANTHER" id="PTHR43570:SF16">
    <property type="entry name" value="ALDEHYDE DEHYDROGENASE TYPE III, ISOFORM Q"/>
    <property type="match status" value="1"/>
</dbReference>
<comment type="caution">
    <text evidence="6">The sequence shown here is derived from an EMBL/GenBank/DDBJ whole genome shotgun (WGS) entry which is preliminary data.</text>
</comment>
<feature type="region of interest" description="Disordered" evidence="4">
    <location>
        <begin position="1334"/>
        <end position="1358"/>
    </location>
</feature>
<accession>A0ABP0KZD1</accession>
<sequence length="1503" mass="167737">MQLSFSQKPNSSDQTETGQLQKDSLPGLPKVVAARCAKARHAQHAQPDGSKNYTNNLLCQTLTPLTLELGGKSPAFVDAGLSSDMLRNIAKEITETKVFKSGQFCCAHDYVGIPGSLQRKWRVLLSVFRAKAKINLDETGAVATADLDDVEFLAVLSCFIGKAFVYLLACAVTWVACHKKPRSDALVSMAIFSFHVTAANDFVFGIPIMQAFYPKDGMTNLVANVVVQNVIFQVCSLSMLGVGTAQAAAQLADGSAATLQGTSATGSGQASRIVKPFSVTALLLTGANLATALGQKSQQSDLGSMYFVSIPICLVVAKNFLCPYVSLAASELLLPGSSNNRWHSFAFLYGLIPTSSAPMLVAMRVGKHIEVVAAAVSVGILVAFPMLIAAAVLLGTDTVDEGLVDKQLRISDLVALCLSLGCLLVCIPCFRLQERDSEWRKFPNRMLVWYVGACIFHSICGLLLDSWFPTCSAIGEFVSNYCEVQRYVLVCLMLHWLRRFESGLRADKTLWIALIAPLPICIWAPQPLTKKNCILDGGEANKFDVIVGLVFLVLLASLTLAGLCRKGEAETLTASRSTETPEQPSFVSFHLGSANNLVEFEPDSPTCYQHLGTSRIEQSPARQSRQSRLSSEPRSPLSLPLESRNLEMRELPTAALQDQFLQRGDSQRRGLANLKFAILVIAAKCTIVLAISTIIRSILSLQSFHTETESALVFGLMVQLLLENTEGQGLIVETFFQEALRPEEIPAMEGDFQPNDKVLKREIFGPIIPILSVSGVEEVPAGIIWDPYLTVRWTGAGFWGKDALREFSNRKYVCNPRSDTLHLGQEDEEEEEQSVRPWPDDDPAENTAISVKDLLKLKRVKGALERLSLRQAAKMPLEGVIAVVLAAGGLSLCPTPSLVDREMMAWHLKAQVPVHCFWICGAGSSGARLKLWSSTEFILWPCLRWKLSRLDPTAAIPVCPAPQVAELYPWARPRTPLKVEQSDHRRLFHAVQQAIEEKAASSSRACKLVLGILLTSGQVQVSSQDDWPLTLPCPGSAACLNQELLQMVMSLKVASIGTQPRGAKPNIVEEEVDHFLQRGRVSDSNLSRLQRRVQAKLGQGGRSACGSVSSYSARTERSRSSFVESPRSCAYDALVPLALPEEGDKMPRVPEDEVLRWSNLAKLATKAAQLEDAQKREAQRKAQQQMRACLQEQVEQKTLRQKKDAEDEMKFFQSQTADLERWKQDQKKLAEERKEKMKQVVRDRKANTEEVLRSKEVERKRRSSEDRRLILRAAKEMELERQAVEERKHASQVAQSVLLQDIRAKKGPKEARQLRIQEEKQALAEYSLLLERQEARSQESKPRIRDQNPAAPPQAARKGVELYYDPDTVMRIRNEALAREEQVDKEKEERQRTERQMNQAYLFQQIAEREEKKKVILEEEKDRLKAVEAAAKEHRVAEQQRLHAEKMKNCRYRLELDRQIRLKKTMQQFQEDEMSEAEKDMNRQYVMEAIQKTSVPFEETQGF</sequence>
<feature type="compositionally biased region" description="Basic and acidic residues" evidence="4">
    <location>
        <begin position="1334"/>
        <end position="1346"/>
    </location>
</feature>
<evidence type="ECO:0000256" key="5">
    <source>
        <dbReference type="SAM" id="Phobius"/>
    </source>
</evidence>
<proteinExistence type="predicted"/>
<keyword evidence="5" id="KW-0472">Membrane</keyword>
<keyword evidence="1" id="KW-0560">Oxidoreductase</keyword>
<evidence type="ECO:0000256" key="1">
    <source>
        <dbReference type="ARBA" id="ARBA00023002"/>
    </source>
</evidence>
<keyword evidence="5" id="KW-0812">Transmembrane</keyword>
<feature type="transmembrane region" description="Helical" evidence="5">
    <location>
        <begin position="305"/>
        <end position="326"/>
    </location>
</feature>
<evidence type="ECO:0000256" key="2">
    <source>
        <dbReference type="PROSITE-ProRule" id="PRU10007"/>
    </source>
</evidence>
<feature type="transmembrane region" description="Helical" evidence="5">
    <location>
        <begin position="372"/>
        <end position="393"/>
    </location>
</feature>
<dbReference type="InterPro" id="IPR016162">
    <property type="entry name" value="Ald_DH_N"/>
</dbReference>
<keyword evidence="7" id="KW-1185">Reference proteome</keyword>
<dbReference type="InterPro" id="IPR029510">
    <property type="entry name" value="Ald_DH_CS_GLU"/>
</dbReference>
<reference evidence="6 7" key="1">
    <citation type="submission" date="2024-02" db="EMBL/GenBank/DDBJ databases">
        <authorList>
            <person name="Chen Y."/>
            <person name="Shah S."/>
            <person name="Dougan E. K."/>
            <person name="Thang M."/>
            <person name="Chan C."/>
        </authorList>
    </citation>
    <scope>NUCLEOTIDE SEQUENCE [LARGE SCALE GENOMIC DNA]</scope>
</reference>
<feature type="transmembrane region" description="Helical" evidence="5">
    <location>
        <begin position="447"/>
        <end position="468"/>
    </location>
</feature>
<gene>
    <name evidence="6" type="ORF">SCF082_LOCUS19603</name>
</gene>
<dbReference type="Proteomes" id="UP001642464">
    <property type="component" value="Unassembled WGS sequence"/>
</dbReference>
<dbReference type="EMBL" id="CAXAMM010013425">
    <property type="protein sequence ID" value="CAK9031344.1"/>
    <property type="molecule type" value="Genomic_DNA"/>
</dbReference>
<feature type="region of interest" description="Disordered" evidence="4">
    <location>
        <begin position="821"/>
        <end position="844"/>
    </location>
</feature>
<dbReference type="InterPro" id="IPR016161">
    <property type="entry name" value="Ald_DH/histidinol_DH"/>
</dbReference>
<dbReference type="SUPFAM" id="SSF53720">
    <property type="entry name" value="ALDH-like"/>
    <property type="match status" value="1"/>
</dbReference>
<feature type="transmembrane region" description="Helical" evidence="5">
    <location>
        <begin position="152"/>
        <end position="177"/>
    </location>
</feature>
<dbReference type="InterPro" id="IPR012394">
    <property type="entry name" value="Aldehyde_DH_NAD(P)"/>
</dbReference>
<feature type="active site" evidence="2">
    <location>
        <position position="68"/>
    </location>
</feature>
<protein>
    <submittedName>
        <fullName evidence="6">Uncharacterized protein</fullName>
    </submittedName>
</protein>
<dbReference type="Gene3D" id="3.40.605.10">
    <property type="entry name" value="Aldehyde Dehydrogenase, Chain A, domain 1"/>
    <property type="match status" value="1"/>
</dbReference>
<feature type="coiled-coil region" evidence="3">
    <location>
        <begin position="1160"/>
        <end position="1239"/>
    </location>
</feature>
<dbReference type="PANTHER" id="PTHR43570">
    <property type="entry name" value="ALDEHYDE DEHYDROGENASE"/>
    <property type="match status" value="1"/>
</dbReference>
<keyword evidence="5" id="KW-1133">Transmembrane helix</keyword>
<evidence type="ECO:0000313" key="7">
    <source>
        <dbReference type="Proteomes" id="UP001642464"/>
    </source>
</evidence>
<feature type="transmembrane region" description="Helical" evidence="5">
    <location>
        <begin position="413"/>
        <end position="432"/>
    </location>
</feature>
<dbReference type="Gene3D" id="3.40.309.10">
    <property type="entry name" value="Aldehyde Dehydrogenase, Chain A, domain 2"/>
    <property type="match status" value="1"/>
</dbReference>
<keyword evidence="3" id="KW-0175">Coiled coil</keyword>
<feature type="transmembrane region" description="Helical" evidence="5">
    <location>
        <begin position="545"/>
        <end position="564"/>
    </location>
</feature>
<feature type="region of interest" description="Disordered" evidence="4">
    <location>
        <begin position="1"/>
        <end position="24"/>
    </location>
</feature>
<feature type="transmembrane region" description="Helical" evidence="5">
    <location>
        <begin position="189"/>
        <end position="213"/>
    </location>
</feature>
<dbReference type="PROSITE" id="PS00687">
    <property type="entry name" value="ALDEHYDE_DEHYDR_GLU"/>
    <property type="match status" value="1"/>
</dbReference>
<evidence type="ECO:0000256" key="3">
    <source>
        <dbReference type="SAM" id="Coils"/>
    </source>
</evidence>
<dbReference type="InterPro" id="IPR016163">
    <property type="entry name" value="Ald_DH_C"/>
</dbReference>
<feature type="coiled-coil region" evidence="3">
    <location>
        <begin position="1369"/>
        <end position="1437"/>
    </location>
</feature>